<proteinExistence type="predicted"/>
<feature type="domain" description="DUF6534" evidence="2">
    <location>
        <begin position="149"/>
        <end position="238"/>
    </location>
</feature>
<name>A0A165P8N8_9AGAM</name>
<evidence type="ECO:0000256" key="1">
    <source>
        <dbReference type="SAM" id="Phobius"/>
    </source>
</evidence>
<dbReference type="Pfam" id="PF20152">
    <property type="entry name" value="DUF6534"/>
    <property type="match status" value="1"/>
</dbReference>
<dbReference type="AlphaFoldDB" id="A0A165P8N8"/>
<keyword evidence="1" id="KW-0472">Membrane</keyword>
<keyword evidence="4" id="KW-1185">Reference proteome</keyword>
<dbReference type="Proteomes" id="UP000076761">
    <property type="component" value="Unassembled WGS sequence"/>
</dbReference>
<dbReference type="InParanoid" id="A0A165P8N8"/>
<feature type="transmembrane region" description="Helical" evidence="1">
    <location>
        <begin position="139"/>
        <end position="163"/>
    </location>
</feature>
<dbReference type="PANTHER" id="PTHR40465">
    <property type="entry name" value="CHROMOSOME 1, WHOLE GENOME SHOTGUN SEQUENCE"/>
    <property type="match status" value="1"/>
</dbReference>
<reference evidence="3 4" key="1">
    <citation type="journal article" date="2016" name="Mol. Biol. Evol.">
        <title>Comparative Genomics of Early-Diverging Mushroom-Forming Fungi Provides Insights into the Origins of Lignocellulose Decay Capabilities.</title>
        <authorList>
            <person name="Nagy L.G."/>
            <person name="Riley R."/>
            <person name="Tritt A."/>
            <person name="Adam C."/>
            <person name="Daum C."/>
            <person name="Floudas D."/>
            <person name="Sun H."/>
            <person name="Yadav J.S."/>
            <person name="Pangilinan J."/>
            <person name="Larsson K.H."/>
            <person name="Matsuura K."/>
            <person name="Barry K."/>
            <person name="Labutti K."/>
            <person name="Kuo R."/>
            <person name="Ohm R.A."/>
            <person name="Bhattacharya S.S."/>
            <person name="Shirouzu T."/>
            <person name="Yoshinaga Y."/>
            <person name="Martin F.M."/>
            <person name="Grigoriev I.V."/>
            <person name="Hibbett D.S."/>
        </authorList>
    </citation>
    <scope>NUCLEOTIDE SEQUENCE [LARGE SCALE GENOMIC DNA]</scope>
    <source>
        <strain evidence="3 4">HHB14362 ss-1</strain>
    </source>
</reference>
<evidence type="ECO:0000259" key="2">
    <source>
        <dbReference type="Pfam" id="PF20152"/>
    </source>
</evidence>
<evidence type="ECO:0000313" key="4">
    <source>
        <dbReference type="Proteomes" id="UP000076761"/>
    </source>
</evidence>
<sequence>MMYGVTCGQVIVYYRSYHDDKLLLKLLVSVVLAGDTLHQVLMSHIAWFYLISQCKWDPCLEGSWSLAAQAVPSELDRTIVKSFYIIRTWKLSGRKKVLLLFIPSLLSLVFGLLLSQEFAQSPSFSNLIGHGSRHRSLEIFLSLGSLCNVTSDIGLIITMYHFLYKAQNKGPQTSRPMRSVLNTVVCHSVASGLLTCIVSSCFMITYLALRGSLVWLALYFVNSRLYVNSMLAALNSRAVLRERLEGLRQFSVVSPREGPQQKRGILSGSPSPPRIRMVLKKLKLSSG</sequence>
<feature type="transmembrane region" description="Helical" evidence="1">
    <location>
        <begin position="213"/>
        <end position="234"/>
    </location>
</feature>
<gene>
    <name evidence="3" type="ORF">NEOLEDRAFT_1140378</name>
</gene>
<keyword evidence="1" id="KW-0812">Transmembrane</keyword>
<dbReference type="InterPro" id="IPR045339">
    <property type="entry name" value="DUF6534"/>
</dbReference>
<evidence type="ECO:0000313" key="3">
    <source>
        <dbReference type="EMBL" id="KZT20681.1"/>
    </source>
</evidence>
<feature type="transmembrane region" description="Helical" evidence="1">
    <location>
        <begin position="97"/>
        <end position="119"/>
    </location>
</feature>
<keyword evidence="1" id="KW-1133">Transmembrane helix</keyword>
<dbReference type="PANTHER" id="PTHR40465:SF1">
    <property type="entry name" value="DUF6534 DOMAIN-CONTAINING PROTEIN"/>
    <property type="match status" value="1"/>
</dbReference>
<dbReference type="EMBL" id="KV425616">
    <property type="protein sequence ID" value="KZT20681.1"/>
    <property type="molecule type" value="Genomic_DNA"/>
</dbReference>
<protein>
    <recommendedName>
        <fullName evidence="2">DUF6534 domain-containing protein</fullName>
    </recommendedName>
</protein>
<organism evidence="3 4">
    <name type="scientific">Neolentinus lepideus HHB14362 ss-1</name>
    <dbReference type="NCBI Taxonomy" id="1314782"/>
    <lineage>
        <taxon>Eukaryota</taxon>
        <taxon>Fungi</taxon>
        <taxon>Dikarya</taxon>
        <taxon>Basidiomycota</taxon>
        <taxon>Agaricomycotina</taxon>
        <taxon>Agaricomycetes</taxon>
        <taxon>Gloeophyllales</taxon>
        <taxon>Gloeophyllaceae</taxon>
        <taxon>Neolentinus</taxon>
    </lineage>
</organism>
<feature type="transmembrane region" description="Helical" evidence="1">
    <location>
        <begin position="184"/>
        <end position="207"/>
    </location>
</feature>
<accession>A0A165P8N8</accession>
<dbReference type="OrthoDB" id="2535105at2759"/>